<dbReference type="KEGG" id="lua:D4A81_08800"/>
<keyword evidence="2" id="KW-1133">Transmembrane helix</keyword>
<keyword evidence="2" id="KW-0812">Transmembrane</keyword>
<gene>
    <name evidence="3" type="ORF">D4A81_08800</name>
</gene>
<reference evidence="3 4" key="1">
    <citation type="submission" date="2018-09" db="EMBL/GenBank/DDBJ databases">
        <title>Genome sequencing of Lachnoanaerobaculum umeaense DSM 23576.</title>
        <authorList>
            <person name="Kook J.-K."/>
            <person name="Park S.-N."/>
            <person name="Lim Y.K."/>
        </authorList>
    </citation>
    <scope>NUCLEOTIDE SEQUENCE [LARGE SCALE GENOMIC DNA]</scope>
    <source>
        <strain evidence="4">DSM 23576 \ CCUG 58757</strain>
    </source>
</reference>
<protein>
    <submittedName>
        <fullName evidence="3">Uncharacterized protein</fullName>
    </submittedName>
</protein>
<feature type="region of interest" description="Disordered" evidence="1">
    <location>
        <begin position="364"/>
        <end position="385"/>
    </location>
</feature>
<feature type="region of interest" description="Disordered" evidence="1">
    <location>
        <begin position="696"/>
        <end position="719"/>
    </location>
</feature>
<evidence type="ECO:0000256" key="2">
    <source>
        <dbReference type="SAM" id="Phobius"/>
    </source>
</evidence>
<feature type="compositionally biased region" description="Basic and acidic residues" evidence="1">
    <location>
        <begin position="698"/>
        <end position="711"/>
    </location>
</feature>
<feature type="compositionally biased region" description="Basic and acidic residues" evidence="1">
    <location>
        <begin position="375"/>
        <end position="385"/>
    </location>
</feature>
<evidence type="ECO:0000313" key="4">
    <source>
        <dbReference type="Proteomes" id="UP000265562"/>
    </source>
</evidence>
<dbReference type="InterPro" id="IPR043756">
    <property type="entry name" value="DUF5702"/>
</dbReference>
<dbReference type="EMBL" id="CP032364">
    <property type="protein sequence ID" value="AYB00034.1"/>
    <property type="molecule type" value="Genomic_DNA"/>
</dbReference>
<proteinExistence type="predicted"/>
<dbReference type="RefSeq" id="WP_111524628.1">
    <property type="nucleotide sequence ID" value="NZ_CP032364.1"/>
</dbReference>
<keyword evidence="4" id="KW-1185">Reference proteome</keyword>
<organism evidence="3 4">
    <name type="scientific">Lachnoanaerobaculum umeaense</name>
    <dbReference type="NCBI Taxonomy" id="617123"/>
    <lineage>
        <taxon>Bacteria</taxon>
        <taxon>Bacillati</taxon>
        <taxon>Bacillota</taxon>
        <taxon>Clostridia</taxon>
        <taxon>Lachnospirales</taxon>
        <taxon>Lachnospiraceae</taxon>
        <taxon>Lachnoanaerobaculum</taxon>
    </lineage>
</organism>
<dbReference type="AlphaFoldDB" id="A0A385Q515"/>
<dbReference type="Proteomes" id="UP000265562">
    <property type="component" value="Chromosome"/>
</dbReference>
<keyword evidence="2" id="KW-0472">Membrane</keyword>
<dbReference type="OrthoDB" id="5135382at2"/>
<evidence type="ECO:0000313" key="3">
    <source>
        <dbReference type="EMBL" id="AYB00034.1"/>
    </source>
</evidence>
<feature type="transmembrane region" description="Helical" evidence="2">
    <location>
        <begin position="12"/>
        <end position="30"/>
    </location>
</feature>
<accession>A0A385Q515</accession>
<name>A0A385Q515_9FIRM</name>
<sequence>MKIFYNRHGSLTIFMSLILTVVMIFTTILIDGGRIILARNIVSGAGDMALNAGLTYYNSVLQDTYGIFAISANMDDLRKNLEVYFDATLNSNGLNDQGLVKELVDIALSGSSGSEISDIMKMKLADDGFEISQAAGANLSNANVLRAQVLDYMKYRAPAVIGYGFLEKMNILKSLPDQQKALEAKRDYEKKLKDVQDLCLEIYALSRDYEDYLINTNGNFKTPFEIKEGVYRWGNNNFQYATRDAIAYVQVEKLPKLREDKYWKHNSHNPLGGELKDSVAGFDSEISELKDDFYSVTSSLSYESTIGTLRGDASLEYNRFDKYVRYYHEYEDNVYKFHTVNARYDYSFKLYNERIVKINEDLASLKNNDGGENDNSNKKQELEAEKQELEDEWKRVKKWYDESFIGDWGENGVNEIIPEHYGSTEISNVPFGPNYNINNLRDKYMQDLKKDIELLAIPQMRNARDYYVWFAELKSKASDVREKLLELKEASEILQKIADRWDINIGNMAESGVKNDMRQDYNVKTKAVIEGYVDEMTKIFDNSIDYSTKVMTDLEKFKYAGITPATSLDSDKQWVENIISYVSVLTNTDTLDTNSQIESKQNALNNLGIYENTESSSLSFFDFEKNIPGKIPKVVEMDGGYKVVDSEFEYKDPKLRNFLGVECYDIDATYDWNADNDGKYYVDSLFAFFERNSVATKPDGDSEEKSKRDKMINGSNVYNTPEPVQINNTNIANVMNTSAKAAQIMDENTLESLQNGEADELVDRTLNTSNEAISGFDRIEDILVGGRDKLYLMAYTTTMFSCYTTNREVGGNTNEKTLSGIPFSEKNNAAYRAEQEYILLGNPNLRKNVNGVYNRILGIRILLNAIYAYTSDSALRNETFVMATAIAGWTGFGIPIVQNVLLLAAALTESVLDTNDLLAGKTVPLYKNPNVWRSRFSGMVEFVAETAAGELYKKMNEYTDETKESFNHTLDDYVDSMVETSTESIITSIQTPIQEKIVWCLAQVGDARDGMEERLRTSIKESFDQMQADIEAEVTNGGLVARAKLEAFKAINNSESQDRLVEVVMQAIGITKENINEVTKTVSEKIDGFFKERKERLVNAINSVINRSQLKEKLKTSIGSAIDTANSNAQEVINNKINEFNKEFEGAGGDALTIGEGRDKLELNGFDKTKASTFNMSYRDYLMVFLAIQYLIDEQGVICRMGNLIQTNASKEGSLYYAGKEFSMQEATVLLQVEAKAEIKPIFINLETINNNNEIFKLEDAFGYPINYKGVLGY</sequence>
<dbReference type="Pfam" id="PF18960">
    <property type="entry name" value="DUF5702"/>
    <property type="match status" value="1"/>
</dbReference>
<evidence type="ECO:0000256" key="1">
    <source>
        <dbReference type="SAM" id="MobiDB-lite"/>
    </source>
</evidence>